<dbReference type="InterPro" id="IPR046960">
    <property type="entry name" value="PPR_At4g14850-like_plant"/>
</dbReference>
<dbReference type="PANTHER" id="PTHR47926:SF347">
    <property type="entry name" value="PENTATRICOPEPTIDE REPEAT-CONTAINING PROTEIN"/>
    <property type="match status" value="1"/>
</dbReference>
<dbReference type="GO" id="GO:0009451">
    <property type="term" value="P:RNA modification"/>
    <property type="evidence" value="ECO:0007669"/>
    <property type="project" value="InterPro"/>
</dbReference>
<feature type="repeat" description="PPR" evidence="2">
    <location>
        <begin position="166"/>
        <end position="196"/>
    </location>
</feature>
<dbReference type="FunFam" id="1.25.40.10:FF:000968">
    <property type="entry name" value="Pentatricopeptide repeat-containing protein, mitochondrial"/>
    <property type="match status" value="1"/>
</dbReference>
<dbReference type="PROSITE" id="PS51375">
    <property type="entry name" value="PPR"/>
    <property type="match status" value="3"/>
</dbReference>
<sequence length="512" mass="57141">MASRLCGGLTAGSEISEHQPCISKHPISIKRLCLSLLQVCASMKQLKQIQAHVVVCGLLHDQQGFVLQELVRLCSLSPFGDLSHSLLLLNQTKNPRSSSWNCVIRGFSGSNTPIQSILAYSRMLRLSRKPNNLTFPFLFKACTNLRAVEGGQQIHAQLAKTLYATDIYSQNSLIHFYSSCGEMDDAAQVFDNMPSRTVVSWNSMIHGFIRNGYFDEGVHFFARMRFSDVEADEVTIVSLLSAAAKLGNVSLGKLVHCYIERRLAMNVHLGTSLVDMYAKCGAVNVAKKLFDRISEKNVWTWSAMILGLAVNSLTEDALQLFHEMKLVPVGPNYVTFLGLLCACSHSGLVKEGCEYFDLMRNEYGIEPTMIHYSAMVDLFGRCGQLDDAYNFIRNMPVEPDAVIWRTLLGACCIHGNVRIGEKVSKELLEIEPDRCGNYVISSNMYAEAGLWEEVADIRKAMRSGRFKKMIGASTVELEGTVHTFMSGDNSHPSCKQIQEMLYIVRCNLKDEI</sequence>
<evidence type="ECO:0000256" key="1">
    <source>
        <dbReference type="ARBA" id="ARBA00022737"/>
    </source>
</evidence>
<dbReference type="InterPro" id="IPR002885">
    <property type="entry name" value="PPR_rpt"/>
</dbReference>
<evidence type="ECO:0000256" key="2">
    <source>
        <dbReference type="PROSITE-ProRule" id="PRU00708"/>
    </source>
</evidence>
<dbReference type="AlphaFoldDB" id="A0A5K1FLU9"/>
<dbReference type="NCBIfam" id="TIGR00756">
    <property type="entry name" value="PPR"/>
    <property type="match status" value="4"/>
</dbReference>
<accession>A0A5K1FLU9</accession>
<protein>
    <recommendedName>
        <fullName evidence="4">Pentatricopeptide repeat-containing protein</fullName>
    </recommendedName>
</protein>
<dbReference type="Gene3D" id="1.25.40.10">
    <property type="entry name" value="Tetratricopeptide repeat domain"/>
    <property type="match status" value="2"/>
</dbReference>
<evidence type="ECO:0008006" key="4">
    <source>
        <dbReference type="Google" id="ProtNLM"/>
    </source>
</evidence>
<dbReference type="FunFam" id="1.25.40.10:FF:001093">
    <property type="entry name" value="Pentatricopeptide repeat-containing protein At2g34400"/>
    <property type="match status" value="1"/>
</dbReference>
<feature type="repeat" description="PPR" evidence="2">
    <location>
        <begin position="297"/>
        <end position="331"/>
    </location>
</feature>
<proteinExistence type="predicted"/>
<organism evidence="3">
    <name type="scientific">Nymphaea colorata</name>
    <name type="common">pocket water lily</name>
    <dbReference type="NCBI Taxonomy" id="210225"/>
    <lineage>
        <taxon>Eukaryota</taxon>
        <taxon>Viridiplantae</taxon>
        <taxon>Streptophyta</taxon>
        <taxon>Embryophyta</taxon>
        <taxon>Tracheophyta</taxon>
        <taxon>Spermatophyta</taxon>
        <taxon>Magnoliopsida</taxon>
        <taxon>Nymphaeales</taxon>
        <taxon>Nymphaeaceae</taxon>
        <taxon>Nymphaea</taxon>
    </lineage>
</organism>
<dbReference type="EMBL" id="LR721786">
    <property type="protein sequence ID" value="VVW64805.1"/>
    <property type="molecule type" value="Genomic_DNA"/>
</dbReference>
<dbReference type="Pfam" id="PF12854">
    <property type="entry name" value="PPR_1"/>
    <property type="match status" value="1"/>
</dbReference>
<dbReference type="InterPro" id="IPR011990">
    <property type="entry name" value="TPR-like_helical_dom_sf"/>
</dbReference>
<gene>
    <name evidence="3" type="ORF">NYM_LOCUS24933</name>
</gene>
<dbReference type="Pfam" id="PF01535">
    <property type="entry name" value="PPR"/>
    <property type="match status" value="4"/>
</dbReference>
<dbReference type="Pfam" id="PF20430">
    <property type="entry name" value="Eplus_motif"/>
    <property type="match status" value="1"/>
</dbReference>
<reference evidence="3" key="1">
    <citation type="submission" date="2019-09" db="EMBL/GenBank/DDBJ databases">
        <authorList>
            <person name="Zhang L."/>
        </authorList>
    </citation>
    <scope>NUCLEOTIDE SEQUENCE</scope>
</reference>
<dbReference type="InterPro" id="IPR046849">
    <property type="entry name" value="E2_motif"/>
</dbReference>
<evidence type="ECO:0000313" key="3">
    <source>
        <dbReference type="EMBL" id="VVW64805.1"/>
    </source>
</evidence>
<feature type="repeat" description="PPR" evidence="2">
    <location>
        <begin position="197"/>
        <end position="231"/>
    </location>
</feature>
<dbReference type="InterPro" id="IPR046848">
    <property type="entry name" value="E_motif"/>
</dbReference>
<dbReference type="Gramene" id="NC8G0137330.1">
    <property type="protein sequence ID" value="NC8G0137330.1:cds"/>
    <property type="gene ID" value="NC8G0137330"/>
</dbReference>
<dbReference type="Pfam" id="PF13041">
    <property type="entry name" value="PPR_2"/>
    <property type="match status" value="1"/>
</dbReference>
<dbReference type="GO" id="GO:0003723">
    <property type="term" value="F:RNA binding"/>
    <property type="evidence" value="ECO:0007669"/>
    <property type="project" value="InterPro"/>
</dbReference>
<dbReference type="Pfam" id="PF20431">
    <property type="entry name" value="E_motif"/>
    <property type="match status" value="1"/>
</dbReference>
<keyword evidence="1" id="KW-0677">Repeat</keyword>
<name>A0A5K1FLU9_9MAGN</name>
<dbReference type="PANTHER" id="PTHR47926">
    <property type="entry name" value="PENTATRICOPEPTIDE REPEAT-CONTAINING PROTEIN"/>
    <property type="match status" value="1"/>
</dbReference>